<feature type="compositionally biased region" description="Basic and acidic residues" evidence="2">
    <location>
        <begin position="192"/>
        <end position="208"/>
    </location>
</feature>
<feature type="coiled-coil region" evidence="1">
    <location>
        <begin position="239"/>
        <end position="335"/>
    </location>
</feature>
<name>A0AAU9J8Z2_9CILI</name>
<dbReference type="EMBL" id="CAJZBQ010000032">
    <property type="protein sequence ID" value="CAG9322702.1"/>
    <property type="molecule type" value="Genomic_DNA"/>
</dbReference>
<evidence type="ECO:0000256" key="1">
    <source>
        <dbReference type="SAM" id="Coils"/>
    </source>
</evidence>
<protein>
    <recommendedName>
        <fullName evidence="3">EH domain-containing protein</fullName>
    </recommendedName>
</protein>
<dbReference type="PROSITE" id="PS50031">
    <property type="entry name" value="EH"/>
    <property type="match status" value="1"/>
</dbReference>
<dbReference type="Gene3D" id="1.10.238.10">
    <property type="entry name" value="EF-hand"/>
    <property type="match status" value="1"/>
</dbReference>
<feature type="compositionally biased region" description="Polar residues" evidence="2">
    <location>
        <begin position="883"/>
        <end position="893"/>
    </location>
</feature>
<dbReference type="Proteomes" id="UP001162131">
    <property type="component" value="Unassembled WGS sequence"/>
</dbReference>
<evidence type="ECO:0000313" key="5">
    <source>
        <dbReference type="Proteomes" id="UP001162131"/>
    </source>
</evidence>
<dbReference type="PANTHER" id="PTHR48148">
    <property type="entry name" value="KERATINOCYTE PROLINE-RICH PROTEIN"/>
    <property type="match status" value="1"/>
</dbReference>
<feature type="region of interest" description="Disordered" evidence="2">
    <location>
        <begin position="124"/>
        <end position="208"/>
    </location>
</feature>
<proteinExistence type="predicted"/>
<organism evidence="4 5">
    <name type="scientific">Blepharisma stoltei</name>
    <dbReference type="NCBI Taxonomy" id="1481888"/>
    <lineage>
        <taxon>Eukaryota</taxon>
        <taxon>Sar</taxon>
        <taxon>Alveolata</taxon>
        <taxon>Ciliophora</taxon>
        <taxon>Postciliodesmatophora</taxon>
        <taxon>Heterotrichea</taxon>
        <taxon>Heterotrichida</taxon>
        <taxon>Blepharismidae</taxon>
        <taxon>Blepharisma</taxon>
    </lineage>
</organism>
<sequence>MNQAFQTGFPQQPQSYQQFYTNPSKGSFPGITKEEIKLYQEGFKNMCGNKGHLSGKEGRDILMKTQLPVPTLRKIWELSDPLATGIMKEEQFIIAMHIIANVRSKGYEVPDALPDSLKRLVYKNEDSSPLSPPPPPPPFKEKPKPEKPPSPKPAPKVIEFTFPSMDQFTVNQPPAPPQPKVQKHSKNSSIRSYEDVPRPEEVSMPKDHMVAEQLEKIIKEKEIMIKNKNDWLANLKDMAEYDKNELDLYKQKNKQLENKIREQEGTHTKMQNELFSAKIKFEDNIKKKDDELTEIKNQLAQLQEINKQLMERKTVSQLKEQYENYAARQESKAEKPKFENKSENIAVEKKVEAFNFNAPNEKFNFSQKDNTNTIESKNENFEFNGKAKFETEVKEIKPIQAAVEDKSIKPGFQFEFSTNERKIEPSALNLPSIEKFDFEVKAPIKENKVMQKQTHIPEPQKTAESPKIKIEPDDFTAFQEIPNKKPDLPNFDFNPQALSFEDKSIMPPNIDKKIEPNSFQFEPPKPALKSEGFGFDFTNAQKIENKITPMFDFNMDITKLENKKPVPAKETSIFDFPKDALVQRATPVIEQPKNDPNPTIEIKNKNNKTAVDQFPQFVSPDKSKDQANIKLPVKNFSFDMPKEIKSDKDSKSSSPSIRSESPESSFKSEPVTSSLFSFDIQKPKETQKINIDPFNISPTRPADQFKFPIDTKELPKPAANEFQYIPEIKIVKNVNYSAKEKELKLDESSSSSSESLEYENEKPDFDFNLKPEDIPQPKMDFGFGNDTPKTNAQPKLEFNFNQAPANNPQSKLEFDFNKDSLKSDFNQPPKISPQPNIGFDFNKDAPKVDFNQFPKDNPQPKVDFNFSKDAPKADFSQTRKDNPQPQMEFNFNKNPPKAELNLAPKENLQPKVDIDYNNAPKADFSLAPKENPQPKMEFDFNKDAPKAPQFDFNKGFAQAPQFDFNKGMPKINSQPKAEFEFGKEISQPKADNSPSFSFEFKPDDIKFDPQFDKLNGQGFDFQSAPIVNAFKGDLFKIETSAIKPRKSPTELEFD</sequence>
<feature type="region of interest" description="Disordered" evidence="2">
    <location>
        <begin position="741"/>
        <end position="793"/>
    </location>
</feature>
<dbReference type="SMART" id="SM00027">
    <property type="entry name" value="EH"/>
    <property type="match status" value="1"/>
</dbReference>
<keyword evidence="5" id="KW-1185">Reference proteome</keyword>
<feature type="compositionally biased region" description="Basic and acidic residues" evidence="2">
    <location>
        <begin position="139"/>
        <end position="149"/>
    </location>
</feature>
<evidence type="ECO:0000256" key="2">
    <source>
        <dbReference type="SAM" id="MobiDB-lite"/>
    </source>
</evidence>
<feature type="compositionally biased region" description="Basic and acidic residues" evidence="2">
    <location>
        <begin position="640"/>
        <end position="651"/>
    </location>
</feature>
<gene>
    <name evidence="4" type="ORF">BSTOLATCC_MIC31820</name>
</gene>
<dbReference type="PANTHER" id="PTHR48148:SF3">
    <property type="entry name" value="KERATINOCYTE PROLINE-RICH PROTEIN"/>
    <property type="match status" value="1"/>
</dbReference>
<dbReference type="InterPro" id="IPR011992">
    <property type="entry name" value="EF-hand-dom_pair"/>
</dbReference>
<feature type="region of interest" description="Disordered" evidence="2">
    <location>
        <begin position="819"/>
        <end position="899"/>
    </location>
</feature>
<reference evidence="4" key="1">
    <citation type="submission" date="2021-09" db="EMBL/GenBank/DDBJ databases">
        <authorList>
            <consortium name="AG Swart"/>
            <person name="Singh M."/>
            <person name="Singh A."/>
            <person name="Seah K."/>
            <person name="Emmerich C."/>
        </authorList>
    </citation>
    <scope>NUCLEOTIDE SEQUENCE</scope>
    <source>
        <strain evidence="4">ATCC30299</strain>
    </source>
</reference>
<accession>A0AAU9J8Z2</accession>
<evidence type="ECO:0000313" key="4">
    <source>
        <dbReference type="EMBL" id="CAG9322702.1"/>
    </source>
</evidence>
<feature type="region of interest" description="Disordered" evidence="2">
    <location>
        <begin position="449"/>
        <end position="468"/>
    </location>
</feature>
<feature type="compositionally biased region" description="Basic and acidic residues" evidence="2">
    <location>
        <begin position="869"/>
        <end position="882"/>
    </location>
</feature>
<dbReference type="SUPFAM" id="SSF47473">
    <property type="entry name" value="EF-hand"/>
    <property type="match status" value="1"/>
</dbReference>
<feature type="region of interest" description="Disordered" evidence="2">
    <location>
        <begin position="913"/>
        <end position="944"/>
    </location>
</feature>
<keyword evidence="1" id="KW-0175">Coiled coil</keyword>
<comment type="caution">
    <text evidence="4">The sequence shown here is derived from an EMBL/GenBank/DDBJ whole genome shotgun (WGS) entry which is preliminary data.</text>
</comment>
<feature type="region of interest" description="Disordered" evidence="2">
    <location>
        <begin position="587"/>
        <end position="704"/>
    </location>
</feature>
<feature type="domain" description="EH" evidence="3">
    <location>
        <begin position="35"/>
        <end position="117"/>
    </location>
</feature>
<dbReference type="AlphaFoldDB" id="A0AAU9J8Z2"/>
<dbReference type="Pfam" id="PF12763">
    <property type="entry name" value="EH"/>
    <property type="match status" value="1"/>
</dbReference>
<feature type="compositionally biased region" description="Basic and acidic residues" evidence="2">
    <location>
        <begin position="759"/>
        <end position="775"/>
    </location>
</feature>
<evidence type="ECO:0000259" key="3">
    <source>
        <dbReference type="PROSITE" id="PS50031"/>
    </source>
</evidence>
<dbReference type="InterPro" id="IPR000261">
    <property type="entry name" value="EH_dom"/>
</dbReference>
<feature type="compositionally biased region" description="Low complexity" evidence="2">
    <location>
        <begin position="652"/>
        <end position="670"/>
    </location>
</feature>